<gene>
    <name evidence="1" type="ORF">THAOC_30009</name>
</gene>
<feature type="non-terminal residue" evidence="1">
    <location>
        <position position="1"/>
    </location>
</feature>
<accession>K0RF39</accession>
<dbReference type="OrthoDB" id="416505at2759"/>
<organism evidence="1 2">
    <name type="scientific">Thalassiosira oceanica</name>
    <name type="common">Marine diatom</name>
    <dbReference type="NCBI Taxonomy" id="159749"/>
    <lineage>
        <taxon>Eukaryota</taxon>
        <taxon>Sar</taxon>
        <taxon>Stramenopiles</taxon>
        <taxon>Ochrophyta</taxon>
        <taxon>Bacillariophyta</taxon>
        <taxon>Coscinodiscophyceae</taxon>
        <taxon>Thalassiosirophycidae</taxon>
        <taxon>Thalassiosirales</taxon>
        <taxon>Thalassiosiraceae</taxon>
        <taxon>Thalassiosira</taxon>
    </lineage>
</organism>
<proteinExistence type="predicted"/>
<protein>
    <submittedName>
        <fullName evidence="1">Uncharacterized protein</fullName>
    </submittedName>
</protein>
<keyword evidence="2" id="KW-1185">Reference proteome</keyword>
<name>K0RF39_THAOC</name>
<reference evidence="1 2" key="1">
    <citation type="journal article" date="2012" name="Genome Biol.">
        <title>Genome and low-iron response of an oceanic diatom adapted to chronic iron limitation.</title>
        <authorList>
            <person name="Lommer M."/>
            <person name="Specht M."/>
            <person name="Roy A.S."/>
            <person name="Kraemer L."/>
            <person name="Andreson R."/>
            <person name="Gutowska M.A."/>
            <person name="Wolf J."/>
            <person name="Bergner S.V."/>
            <person name="Schilhabel M.B."/>
            <person name="Klostermeier U.C."/>
            <person name="Beiko R.G."/>
            <person name="Rosenstiel P."/>
            <person name="Hippler M."/>
            <person name="Laroche J."/>
        </authorList>
    </citation>
    <scope>NUCLEOTIDE SEQUENCE [LARGE SCALE GENOMIC DNA]</scope>
    <source>
        <strain evidence="1 2">CCMP1005</strain>
    </source>
</reference>
<dbReference type="Proteomes" id="UP000266841">
    <property type="component" value="Unassembled WGS sequence"/>
</dbReference>
<dbReference type="EMBL" id="AGNL01042735">
    <property type="protein sequence ID" value="EJK50879.1"/>
    <property type="molecule type" value="Genomic_DNA"/>
</dbReference>
<dbReference type="InterPro" id="IPR029045">
    <property type="entry name" value="ClpP/crotonase-like_dom_sf"/>
</dbReference>
<dbReference type="Gene3D" id="3.90.226.10">
    <property type="entry name" value="2-enoyl-CoA Hydratase, Chain A, domain 1"/>
    <property type="match status" value="1"/>
</dbReference>
<dbReference type="AlphaFoldDB" id="K0RF39"/>
<comment type="caution">
    <text evidence="1">The sequence shown here is derived from an EMBL/GenBank/DDBJ whole genome shotgun (WGS) entry which is preliminary data.</text>
</comment>
<evidence type="ECO:0000313" key="1">
    <source>
        <dbReference type="EMBL" id="EJK50879.1"/>
    </source>
</evidence>
<dbReference type="SUPFAM" id="SSF52096">
    <property type="entry name" value="ClpP/crotonase"/>
    <property type="match status" value="1"/>
</dbReference>
<evidence type="ECO:0000313" key="2">
    <source>
        <dbReference type="Proteomes" id="UP000266841"/>
    </source>
</evidence>
<sequence>PISSNTTREEIQSSIDKPGKLYSQFEQALTDLQIAASSRKRKRQADPFSRKLQTSDFTMVGDHVGFVVRDDYAVFKIDTFQWSDSDEDTMSGKGYEEIWQGWNDLTNSAADAGVTRLIVDIIGNGGGNVDLGYALASFMYPDAQWADFSNTYDVS</sequence>